<gene>
    <name evidence="1" type="ORF">K3G42_002979</name>
</gene>
<dbReference type="EMBL" id="CM037616">
    <property type="protein sequence ID" value="KAH7991211.1"/>
    <property type="molecule type" value="Genomic_DNA"/>
</dbReference>
<organism evidence="1 2">
    <name type="scientific">Sphaerodactylus townsendi</name>
    <dbReference type="NCBI Taxonomy" id="933632"/>
    <lineage>
        <taxon>Eukaryota</taxon>
        <taxon>Metazoa</taxon>
        <taxon>Chordata</taxon>
        <taxon>Craniata</taxon>
        <taxon>Vertebrata</taxon>
        <taxon>Euteleostomi</taxon>
        <taxon>Lepidosauria</taxon>
        <taxon>Squamata</taxon>
        <taxon>Bifurcata</taxon>
        <taxon>Gekkota</taxon>
        <taxon>Sphaerodactylidae</taxon>
        <taxon>Sphaerodactylus</taxon>
    </lineage>
</organism>
<reference evidence="1" key="1">
    <citation type="submission" date="2021-08" db="EMBL/GenBank/DDBJ databases">
        <title>The first chromosome-level gecko genome reveals the dynamic sex chromosomes of Neotropical dwarf geckos (Sphaerodactylidae: Sphaerodactylus).</title>
        <authorList>
            <person name="Pinto B.J."/>
            <person name="Keating S.E."/>
            <person name="Gamble T."/>
        </authorList>
    </citation>
    <scope>NUCLEOTIDE SEQUENCE</scope>
    <source>
        <strain evidence="1">TG3544</strain>
    </source>
</reference>
<proteinExistence type="predicted"/>
<keyword evidence="2" id="KW-1185">Reference proteome</keyword>
<dbReference type="Proteomes" id="UP000827872">
    <property type="component" value="Linkage Group LG03"/>
</dbReference>
<sequence length="103" mass="11531">MLNTCAMYYSVTVCGRHAPALTAFFSAFVILFSALLVVSCMIISLHGSNLSNSSPLALFIYLLIIYIYKPPPPHHHHHTHNISGDSRQLCVRSLLLITLFRTM</sequence>
<evidence type="ECO:0000313" key="1">
    <source>
        <dbReference type="EMBL" id="KAH7991211.1"/>
    </source>
</evidence>
<evidence type="ECO:0000313" key="2">
    <source>
        <dbReference type="Proteomes" id="UP000827872"/>
    </source>
</evidence>
<protein>
    <submittedName>
        <fullName evidence="1">Uncharacterized protein</fullName>
    </submittedName>
</protein>
<accession>A0ACB8EG83</accession>
<comment type="caution">
    <text evidence="1">The sequence shown here is derived from an EMBL/GenBank/DDBJ whole genome shotgun (WGS) entry which is preliminary data.</text>
</comment>
<name>A0ACB8EG83_9SAUR</name>